<name>A0ACC1YAE4_MELAZ</name>
<dbReference type="Proteomes" id="UP001164539">
    <property type="component" value="Chromosome 4"/>
</dbReference>
<dbReference type="EMBL" id="CM051397">
    <property type="protein sequence ID" value="KAJ4719535.1"/>
    <property type="molecule type" value="Genomic_DNA"/>
</dbReference>
<reference evidence="1 2" key="1">
    <citation type="journal article" date="2023" name="Science">
        <title>Complex scaffold remodeling in plant triterpene biosynthesis.</title>
        <authorList>
            <person name="De La Pena R."/>
            <person name="Hodgson H."/>
            <person name="Liu J.C."/>
            <person name="Stephenson M.J."/>
            <person name="Martin A.C."/>
            <person name="Owen C."/>
            <person name="Harkess A."/>
            <person name="Leebens-Mack J."/>
            <person name="Jimenez L.E."/>
            <person name="Osbourn A."/>
            <person name="Sattely E.S."/>
        </authorList>
    </citation>
    <scope>NUCLEOTIDE SEQUENCE [LARGE SCALE GENOMIC DNA]</scope>
    <source>
        <strain evidence="2">cv. JPN11</strain>
        <tissue evidence="1">Leaf</tissue>
    </source>
</reference>
<gene>
    <name evidence="1" type="ORF">OWV82_007503</name>
</gene>
<accession>A0ACC1YAE4</accession>
<evidence type="ECO:0000313" key="2">
    <source>
        <dbReference type="Proteomes" id="UP001164539"/>
    </source>
</evidence>
<evidence type="ECO:0000313" key="1">
    <source>
        <dbReference type="EMBL" id="KAJ4719535.1"/>
    </source>
</evidence>
<keyword evidence="2" id="KW-1185">Reference proteome</keyword>
<comment type="caution">
    <text evidence="1">The sequence shown here is derived from an EMBL/GenBank/DDBJ whole genome shotgun (WGS) entry which is preliminary data.</text>
</comment>
<organism evidence="1 2">
    <name type="scientific">Melia azedarach</name>
    <name type="common">Chinaberry tree</name>
    <dbReference type="NCBI Taxonomy" id="155640"/>
    <lineage>
        <taxon>Eukaryota</taxon>
        <taxon>Viridiplantae</taxon>
        <taxon>Streptophyta</taxon>
        <taxon>Embryophyta</taxon>
        <taxon>Tracheophyta</taxon>
        <taxon>Spermatophyta</taxon>
        <taxon>Magnoliopsida</taxon>
        <taxon>eudicotyledons</taxon>
        <taxon>Gunneridae</taxon>
        <taxon>Pentapetalae</taxon>
        <taxon>rosids</taxon>
        <taxon>malvids</taxon>
        <taxon>Sapindales</taxon>
        <taxon>Meliaceae</taxon>
        <taxon>Melia</taxon>
    </lineage>
</organism>
<protein>
    <submittedName>
        <fullName evidence="1">Sugar transporter ERD6-like</fullName>
    </submittedName>
</protein>
<sequence>MEEGLRANLLEAKPERNGETASPPSPTIYSATAGLLLSTSLAVCGSFCYGIAIGYSSPVESGIMEDLGLSLAAYSVFGSIMTVGGMIGAILSGKIADIFGRRIAMGFSEIICTMGWLAIAFAKDALWLDLGRFFLGVGIAIIAYVVPVYIAEIVPKHIRGEFTALHQLMITFGFSLVYFMGNLISWRTLALVGAIPSILQLLGLFFMTESPRWLVKVGREKEFETALQHLRGKNADISEEAADIRDHIEISQQISEAKIFDLFQRRYANALIIGVGLMLLQQLGGNSALGYYASTIFEQAGVSTSVGSTAIAIIEIPAVIVGVLLLDRAGRRPLLMISAAGMGFGCFLIGLSYCFREVKNLQEATPFLALTGFLVCAVFNSIGMAGIPFVIMSEIFPINVKASAGSLVILVNWSCSWIVTYTFNFMMQWSSAGTLFIFAGVGFFTVLFIAKLVPETKGRTLEEIQDSISTSFLRWD</sequence>
<proteinExistence type="predicted"/>